<proteinExistence type="predicted"/>
<dbReference type="PANTHER" id="PTHR46212">
    <property type="entry name" value="PEFLIN"/>
    <property type="match status" value="1"/>
</dbReference>
<dbReference type="OrthoDB" id="186625at2759"/>
<dbReference type="EMBL" id="KQ964447">
    <property type="protein sequence ID" value="KXN72775.1"/>
    <property type="molecule type" value="Genomic_DNA"/>
</dbReference>
<dbReference type="STRING" id="796925.A0A137PCS1"/>
<keyword evidence="8" id="KW-1185">Reference proteome</keyword>
<dbReference type="InterPro" id="IPR018247">
    <property type="entry name" value="EF_Hand_1_Ca_BS"/>
</dbReference>
<dbReference type="Gene3D" id="1.10.238.10">
    <property type="entry name" value="EF-hand"/>
    <property type="match status" value="1"/>
</dbReference>
<evidence type="ECO:0000313" key="7">
    <source>
        <dbReference type="EMBL" id="KXN72775.1"/>
    </source>
</evidence>
<evidence type="ECO:0000256" key="2">
    <source>
        <dbReference type="ARBA" id="ARBA00022490"/>
    </source>
</evidence>
<evidence type="ECO:0000256" key="5">
    <source>
        <dbReference type="ARBA" id="ARBA00022837"/>
    </source>
</evidence>
<feature type="non-terminal residue" evidence="7">
    <location>
        <position position="1"/>
    </location>
</feature>
<evidence type="ECO:0000256" key="4">
    <source>
        <dbReference type="ARBA" id="ARBA00022737"/>
    </source>
</evidence>
<dbReference type="InterPro" id="IPR002048">
    <property type="entry name" value="EF_hand_dom"/>
</dbReference>
<gene>
    <name evidence="7" type="ORF">CONCODRAFT_26559</name>
</gene>
<dbReference type="Pfam" id="PF13833">
    <property type="entry name" value="EF-hand_8"/>
    <property type="match status" value="1"/>
</dbReference>
<comment type="subcellular location">
    <subcellularLocation>
        <location evidence="1">Cytoplasm</location>
    </subcellularLocation>
</comment>
<evidence type="ECO:0000256" key="1">
    <source>
        <dbReference type="ARBA" id="ARBA00004496"/>
    </source>
</evidence>
<organism evidence="7 8">
    <name type="scientific">Conidiobolus coronatus (strain ATCC 28846 / CBS 209.66 / NRRL 28638)</name>
    <name type="common">Delacroixia coronata</name>
    <dbReference type="NCBI Taxonomy" id="796925"/>
    <lineage>
        <taxon>Eukaryota</taxon>
        <taxon>Fungi</taxon>
        <taxon>Fungi incertae sedis</taxon>
        <taxon>Zoopagomycota</taxon>
        <taxon>Entomophthoromycotina</taxon>
        <taxon>Entomophthoromycetes</taxon>
        <taxon>Entomophthorales</taxon>
        <taxon>Ancylistaceae</taxon>
        <taxon>Conidiobolus</taxon>
    </lineage>
</organism>
<sequence length="105" mass="12195">NIYSDGSGQLSAIELQRALINGDWTPFSIETVCLLIDLFDRDFSGTLDFNEFRGVWGYLEQWRQLFFQFDADRSGFLDQQELGRALRAFGFPIKDVFIANLVRKF</sequence>
<dbReference type="AlphaFoldDB" id="A0A137PCS1"/>
<dbReference type="Pfam" id="PF13405">
    <property type="entry name" value="EF-hand_6"/>
    <property type="match status" value="1"/>
</dbReference>
<evidence type="ECO:0000256" key="3">
    <source>
        <dbReference type="ARBA" id="ARBA00022723"/>
    </source>
</evidence>
<accession>A0A137PCS1</accession>
<dbReference type="GO" id="GO:0005737">
    <property type="term" value="C:cytoplasm"/>
    <property type="evidence" value="ECO:0007669"/>
    <property type="project" value="UniProtKB-SubCell"/>
</dbReference>
<dbReference type="PROSITE" id="PS50222">
    <property type="entry name" value="EF_HAND_2"/>
    <property type="match status" value="1"/>
</dbReference>
<keyword evidence="5" id="KW-0106">Calcium</keyword>
<dbReference type="InterPro" id="IPR011992">
    <property type="entry name" value="EF-hand-dom_pair"/>
</dbReference>
<name>A0A137PCS1_CONC2</name>
<feature type="non-terminal residue" evidence="7">
    <location>
        <position position="105"/>
    </location>
</feature>
<dbReference type="Proteomes" id="UP000070444">
    <property type="component" value="Unassembled WGS sequence"/>
</dbReference>
<keyword evidence="3" id="KW-0479">Metal-binding</keyword>
<protein>
    <submittedName>
        <fullName evidence="7">EF-hand</fullName>
    </submittedName>
</protein>
<dbReference type="PANTHER" id="PTHR46212:SF3">
    <property type="entry name" value="GH27120P"/>
    <property type="match status" value="1"/>
</dbReference>
<dbReference type="GO" id="GO:0005509">
    <property type="term" value="F:calcium ion binding"/>
    <property type="evidence" value="ECO:0007669"/>
    <property type="project" value="InterPro"/>
</dbReference>
<dbReference type="GO" id="GO:0048306">
    <property type="term" value="F:calcium-dependent protein binding"/>
    <property type="evidence" value="ECO:0007669"/>
    <property type="project" value="UniProtKB-ARBA"/>
</dbReference>
<dbReference type="SMART" id="SM00054">
    <property type="entry name" value="EFh"/>
    <property type="match status" value="2"/>
</dbReference>
<dbReference type="InterPro" id="IPR051426">
    <property type="entry name" value="Peflin/Sorcin_CaBP"/>
</dbReference>
<evidence type="ECO:0000259" key="6">
    <source>
        <dbReference type="PROSITE" id="PS50222"/>
    </source>
</evidence>
<reference evidence="7 8" key="1">
    <citation type="journal article" date="2015" name="Genome Biol. Evol.">
        <title>Phylogenomic analyses indicate that early fungi evolved digesting cell walls of algal ancestors of land plants.</title>
        <authorList>
            <person name="Chang Y."/>
            <person name="Wang S."/>
            <person name="Sekimoto S."/>
            <person name="Aerts A.L."/>
            <person name="Choi C."/>
            <person name="Clum A."/>
            <person name="LaButti K.M."/>
            <person name="Lindquist E.A."/>
            <person name="Yee Ngan C."/>
            <person name="Ohm R.A."/>
            <person name="Salamov A.A."/>
            <person name="Grigoriev I.V."/>
            <person name="Spatafora J.W."/>
            <person name="Berbee M.L."/>
        </authorList>
    </citation>
    <scope>NUCLEOTIDE SEQUENCE [LARGE SCALE GENOMIC DNA]</scope>
    <source>
        <strain evidence="7 8">NRRL 28638</strain>
    </source>
</reference>
<dbReference type="SUPFAM" id="SSF47473">
    <property type="entry name" value="EF-hand"/>
    <property type="match status" value="1"/>
</dbReference>
<keyword evidence="4" id="KW-0677">Repeat</keyword>
<dbReference type="PROSITE" id="PS00018">
    <property type="entry name" value="EF_HAND_1"/>
    <property type="match status" value="1"/>
</dbReference>
<keyword evidence="2" id="KW-0963">Cytoplasm</keyword>
<evidence type="ECO:0000313" key="8">
    <source>
        <dbReference type="Proteomes" id="UP000070444"/>
    </source>
</evidence>
<feature type="domain" description="EF-hand" evidence="6">
    <location>
        <begin position="57"/>
        <end position="92"/>
    </location>
</feature>